<evidence type="ECO:0000256" key="1">
    <source>
        <dbReference type="SAM" id="Coils"/>
    </source>
</evidence>
<sequence length="253" mass="27610">MATSSTPLPSAGAGAGAGAGFGGAAAGFGIDGIEGVRINFDGARHHPASQQQQQQQQRLDSDDHDAPIDLDARQRTRTDRTDRTDRSGRSTAQPLRTPSAGNLIRGRDGTSHDSHTDPSRPTATAEPAQTAGAADPDLMVNLAAAKANPKFQRMVQHIDSLVERTRGVRSEMEQMMQITRELHDQCALQERECAALEGDQAKVKEEIETLTARIQSLMTDKMQTEQRLEELRLENAKLDSYLQQARETSNEEI</sequence>
<comment type="caution">
    <text evidence="3">The sequence shown here is derived from an EMBL/GenBank/DDBJ whole genome shotgun (WGS) entry which is preliminary data.</text>
</comment>
<dbReference type="Proteomes" id="UP001527925">
    <property type="component" value="Unassembled WGS sequence"/>
</dbReference>
<name>A0ABR4NH30_9FUNG</name>
<evidence type="ECO:0000256" key="2">
    <source>
        <dbReference type="SAM" id="MobiDB-lite"/>
    </source>
</evidence>
<organism evidence="3 4">
    <name type="scientific">Polyrhizophydium stewartii</name>
    <dbReference type="NCBI Taxonomy" id="2732419"/>
    <lineage>
        <taxon>Eukaryota</taxon>
        <taxon>Fungi</taxon>
        <taxon>Fungi incertae sedis</taxon>
        <taxon>Chytridiomycota</taxon>
        <taxon>Chytridiomycota incertae sedis</taxon>
        <taxon>Chytridiomycetes</taxon>
        <taxon>Rhizophydiales</taxon>
        <taxon>Rhizophydiales incertae sedis</taxon>
        <taxon>Polyrhizophydium</taxon>
    </lineage>
</organism>
<evidence type="ECO:0000313" key="4">
    <source>
        <dbReference type="Proteomes" id="UP001527925"/>
    </source>
</evidence>
<feature type="coiled-coil region" evidence="1">
    <location>
        <begin position="193"/>
        <end position="251"/>
    </location>
</feature>
<keyword evidence="1" id="KW-0175">Coiled coil</keyword>
<evidence type="ECO:0000313" key="3">
    <source>
        <dbReference type="EMBL" id="KAL2918847.1"/>
    </source>
</evidence>
<gene>
    <name evidence="3" type="ORF">HK105_201681</name>
</gene>
<feature type="compositionally biased region" description="Gly residues" evidence="2">
    <location>
        <begin position="13"/>
        <end position="32"/>
    </location>
</feature>
<feature type="compositionally biased region" description="Basic and acidic residues" evidence="2">
    <location>
        <begin position="105"/>
        <end position="118"/>
    </location>
</feature>
<dbReference type="EMBL" id="JADGIZ020000005">
    <property type="protein sequence ID" value="KAL2918847.1"/>
    <property type="molecule type" value="Genomic_DNA"/>
</dbReference>
<accession>A0ABR4NH30</accession>
<reference evidence="3 4" key="1">
    <citation type="submission" date="2023-09" db="EMBL/GenBank/DDBJ databases">
        <title>Pangenome analysis of Batrachochytrium dendrobatidis and related Chytrids.</title>
        <authorList>
            <person name="Yacoub M.N."/>
            <person name="Stajich J.E."/>
            <person name="James T.Y."/>
        </authorList>
    </citation>
    <scope>NUCLEOTIDE SEQUENCE [LARGE SCALE GENOMIC DNA]</scope>
    <source>
        <strain evidence="3 4">JEL0888</strain>
    </source>
</reference>
<proteinExistence type="predicted"/>
<keyword evidence="4" id="KW-1185">Reference proteome</keyword>
<feature type="compositionally biased region" description="Basic and acidic residues" evidence="2">
    <location>
        <begin position="59"/>
        <end position="88"/>
    </location>
</feature>
<protein>
    <submittedName>
        <fullName evidence="3">Uncharacterized protein</fullName>
    </submittedName>
</protein>
<feature type="compositionally biased region" description="Low complexity" evidence="2">
    <location>
        <begin position="121"/>
        <end position="133"/>
    </location>
</feature>
<feature type="region of interest" description="Disordered" evidence="2">
    <location>
        <begin position="1"/>
        <end position="133"/>
    </location>
</feature>